<evidence type="ECO:0000313" key="1">
    <source>
        <dbReference type="EMBL" id="KAK9236527.1"/>
    </source>
</evidence>
<protein>
    <submittedName>
        <fullName evidence="1">Uncharacterized protein</fullName>
    </submittedName>
</protein>
<reference evidence="2" key="1">
    <citation type="journal article" date="2024" name="Front. Bioeng. Biotechnol.">
        <title>Genome-scale model development and genomic sequencing of the oleaginous clade Lipomyces.</title>
        <authorList>
            <person name="Czajka J.J."/>
            <person name="Han Y."/>
            <person name="Kim J."/>
            <person name="Mondo S.J."/>
            <person name="Hofstad B.A."/>
            <person name="Robles A."/>
            <person name="Haridas S."/>
            <person name="Riley R."/>
            <person name="LaButti K."/>
            <person name="Pangilinan J."/>
            <person name="Andreopoulos W."/>
            <person name="Lipzen A."/>
            <person name="Yan J."/>
            <person name="Wang M."/>
            <person name="Ng V."/>
            <person name="Grigoriev I.V."/>
            <person name="Spatafora J.W."/>
            <person name="Magnuson J.K."/>
            <person name="Baker S.E."/>
            <person name="Pomraning K.R."/>
        </authorList>
    </citation>
    <scope>NUCLEOTIDE SEQUENCE [LARGE SCALE GENOMIC DNA]</scope>
    <source>
        <strain evidence="2">CBS 7786</strain>
    </source>
</reference>
<gene>
    <name evidence="1" type="ORF">V1525DRAFT_406840</name>
</gene>
<comment type="caution">
    <text evidence="1">The sequence shown here is derived from an EMBL/GenBank/DDBJ whole genome shotgun (WGS) entry which is preliminary data.</text>
</comment>
<evidence type="ECO:0000313" key="2">
    <source>
        <dbReference type="Proteomes" id="UP001433508"/>
    </source>
</evidence>
<name>A0ACC3T0G5_LIPKO</name>
<sequence>MPPKAAKANKPDRAQIAKKQQAVSDKTFGLKNKNKSAKVQKYVQQVESQGLSGLQKKKEAEQAQRAAERKAADKAKAEAAELFKPVLQTQKVPFGVDPKTVLCIYFKQGTCTKGSKCKFSHDLDVERKTQKRDLYTDDRGSAKAADGMEDWDDEKLRSVILSKHGNPKTTTNIVCKYFIDAVETRKYGWFWVCPNGGDSCQYKHSLPAGFTIKTNEQKQAERAAKANEPTLTLEDFLETERHKLGSGLTPVTLETFTKWKQDRVSKKAAEEELQKKKDEVTHSGKWLFDHGKFEREADEDEGDAWNMEDLRRRAESIDGDRSEDEDVGE</sequence>
<proteinExistence type="predicted"/>
<accession>A0ACC3T0G5</accession>
<dbReference type="Proteomes" id="UP001433508">
    <property type="component" value="Unassembled WGS sequence"/>
</dbReference>
<dbReference type="EMBL" id="MU971386">
    <property type="protein sequence ID" value="KAK9236527.1"/>
    <property type="molecule type" value="Genomic_DNA"/>
</dbReference>
<organism evidence="1 2">
    <name type="scientific">Lipomyces kononenkoae</name>
    <name type="common">Yeast</name>
    <dbReference type="NCBI Taxonomy" id="34357"/>
    <lineage>
        <taxon>Eukaryota</taxon>
        <taxon>Fungi</taxon>
        <taxon>Dikarya</taxon>
        <taxon>Ascomycota</taxon>
        <taxon>Saccharomycotina</taxon>
        <taxon>Lipomycetes</taxon>
        <taxon>Lipomycetales</taxon>
        <taxon>Lipomycetaceae</taxon>
        <taxon>Lipomyces</taxon>
    </lineage>
</organism>
<keyword evidence="2" id="KW-1185">Reference proteome</keyword>